<feature type="transmembrane region" description="Helical" evidence="12">
    <location>
        <begin position="38"/>
        <end position="61"/>
    </location>
</feature>
<dbReference type="GO" id="GO:0062054">
    <property type="term" value="F:fluoride channel activity"/>
    <property type="evidence" value="ECO:0007669"/>
    <property type="project" value="UniProtKB-UniRule"/>
</dbReference>
<organism evidence="13 14">
    <name type="scientific">Hydrogenovibrio crunogenus</name>
    <dbReference type="NCBI Taxonomy" id="39765"/>
    <lineage>
        <taxon>Bacteria</taxon>
        <taxon>Pseudomonadati</taxon>
        <taxon>Pseudomonadota</taxon>
        <taxon>Gammaproteobacteria</taxon>
        <taxon>Thiotrichales</taxon>
        <taxon>Piscirickettsiaceae</taxon>
        <taxon>Hydrogenovibrio</taxon>
    </lineage>
</organism>
<evidence type="ECO:0000256" key="1">
    <source>
        <dbReference type="ARBA" id="ARBA00004651"/>
    </source>
</evidence>
<feature type="binding site" evidence="12">
    <location>
        <position position="80"/>
    </location>
    <ligand>
        <name>Na(+)</name>
        <dbReference type="ChEBI" id="CHEBI:29101"/>
        <note>structural</note>
    </ligand>
</feature>
<dbReference type="OrthoDB" id="9806299at2"/>
<evidence type="ECO:0000256" key="11">
    <source>
        <dbReference type="ARBA" id="ARBA00035585"/>
    </source>
</evidence>
<keyword evidence="4 12" id="KW-0812">Transmembrane</keyword>
<dbReference type="PANTHER" id="PTHR28259">
    <property type="entry name" value="FLUORIDE EXPORT PROTEIN 1-RELATED"/>
    <property type="match status" value="1"/>
</dbReference>
<comment type="subcellular location">
    <subcellularLocation>
        <location evidence="1 12">Cell membrane</location>
        <topology evidence="1 12">Multi-pass membrane protein</topology>
    </subcellularLocation>
</comment>
<comment type="catalytic activity">
    <reaction evidence="11">
        <text>fluoride(in) = fluoride(out)</text>
        <dbReference type="Rhea" id="RHEA:76159"/>
        <dbReference type="ChEBI" id="CHEBI:17051"/>
    </reaction>
    <physiologicalReaction direction="left-to-right" evidence="11">
        <dbReference type="Rhea" id="RHEA:76160"/>
    </physiologicalReaction>
</comment>
<dbReference type="Proteomes" id="UP000296201">
    <property type="component" value="Chromosome"/>
</dbReference>
<keyword evidence="6 12" id="KW-0915">Sodium</keyword>
<reference evidence="13 14" key="1">
    <citation type="submission" date="2018-08" db="EMBL/GenBank/DDBJ databases">
        <title>Horizontal acquisition of hydrogen conversion ability and other habitat adaptations in Hydrogenovibrio crunogenus strains.</title>
        <authorList>
            <person name="Gonnella G."/>
            <person name="Adam N."/>
            <person name="Perner M."/>
        </authorList>
    </citation>
    <scope>NUCLEOTIDE SEQUENCE [LARGE SCALE GENOMIC DNA]</scope>
    <source>
        <strain evidence="13 14">SP-41</strain>
    </source>
</reference>
<keyword evidence="12" id="KW-0479">Metal-binding</keyword>
<evidence type="ECO:0000256" key="12">
    <source>
        <dbReference type="HAMAP-Rule" id="MF_00454"/>
    </source>
</evidence>
<sequence length="132" mass="14526">MQSFHVLQLVAVGFGGALGAMARFVVSNQVYAWWGRDFAWGTLVVNSLGSFAIGLLMILMIDKFHASVEMRSFLIVGFLGAFTTFSTFSFETYSFLQTGEITKAMLNIGVSVLTGLFAVWLGIWTGKQFFSP</sequence>
<dbReference type="GO" id="GO:0046872">
    <property type="term" value="F:metal ion binding"/>
    <property type="evidence" value="ECO:0007669"/>
    <property type="project" value="UniProtKB-KW"/>
</dbReference>
<evidence type="ECO:0000256" key="6">
    <source>
        <dbReference type="ARBA" id="ARBA00023053"/>
    </source>
</evidence>
<keyword evidence="5 12" id="KW-1133">Transmembrane helix</keyword>
<dbReference type="RefSeq" id="WP_135795410.1">
    <property type="nucleotide sequence ID" value="NZ_CP032096.1"/>
</dbReference>
<name>A0A4P7NYS3_9GAMM</name>
<evidence type="ECO:0000256" key="8">
    <source>
        <dbReference type="ARBA" id="ARBA00023136"/>
    </source>
</evidence>
<feature type="binding site" evidence="12">
    <location>
        <position position="83"/>
    </location>
    <ligand>
        <name>Na(+)</name>
        <dbReference type="ChEBI" id="CHEBI:29101"/>
        <note>structural</note>
    </ligand>
</feature>
<protein>
    <recommendedName>
        <fullName evidence="12">Fluoride-specific ion channel FluC</fullName>
    </recommendedName>
</protein>
<dbReference type="HAMAP" id="MF_00454">
    <property type="entry name" value="FluC"/>
    <property type="match status" value="1"/>
</dbReference>
<evidence type="ECO:0000256" key="9">
    <source>
        <dbReference type="ARBA" id="ARBA00023303"/>
    </source>
</evidence>
<feature type="transmembrane region" description="Helical" evidence="12">
    <location>
        <begin position="73"/>
        <end position="96"/>
    </location>
</feature>
<evidence type="ECO:0000256" key="2">
    <source>
        <dbReference type="ARBA" id="ARBA00022475"/>
    </source>
</evidence>
<keyword evidence="12" id="KW-0813">Transport</keyword>
<evidence type="ECO:0000256" key="7">
    <source>
        <dbReference type="ARBA" id="ARBA00023065"/>
    </source>
</evidence>
<feature type="transmembrane region" description="Helical" evidence="12">
    <location>
        <begin position="108"/>
        <end position="126"/>
    </location>
</feature>
<dbReference type="Pfam" id="PF02537">
    <property type="entry name" value="CRCB"/>
    <property type="match status" value="1"/>
</dbReference>
<dbReference type="GO" id="GO:0005886">
    <property type="term" value="C:plasma membrane"/>
    <property type="evidence" value="ECO:0007669"/>
    <property type="project" value="UniProtKB-SubCell"/>
</dbReference>
<evidence type="ECO:0000256" key="10">
    <source>
        <dbReference type="ARBA" id="ARBA00035120"/>
    </source>
</evidence>
<keyword evidence="2 12" id="KW-1003">Cell membrane</keyword>
<accession>A0A4P7NYS3</accession>
<evidence type="ECO:0000313" key="14">
    <source>
        <dbReference type="Proteomes" id="UP000296201"/>
    </source>
</evidence>
<evidence type="ECO:0000256" key="4">
    <source>
        <dbReference type="ARBA" id="ARBA00022692"/>
    </source>
</evidence>
<proteinExistence type="inferred from homology"/>
<keyword evidence="14" id="KW-1185">Reference proteome</keyword>
<evidence type="ECO:0000256" key="5">
    <source>
        <dbReference type="ARBA" id="ARBA00022989"/>
    </source>
</evidence>
<dbReference type="PANTHER" id="PTHR28259:SF1">
    <property type="entry name" value="FLUORIDE EXPORT PROTEIN 1-RELATED"/>
    <property type="match status" value="1"/>
</dbReference>
<comment type="activity regulation">
    <text evidence="12">Na(+) is not transported, but it plays an essential structural role and its presence is essential for fluoride channel function.</text>
</comment>
<dbReference type="InterPro" id="IPR003691">
    <property type="entry name" value="FluC"/>
</dbReference>
<gene>
    <name evidence="12 13" type="primary">crcB</name>
    <name evidence="12" type="synonym">fluC</name>
    <name evidence="13" type="ORF">GHNINEIG_00764</name>
</gene>
<keyword evidence="9 12" id="KW-0407">Ion channel</keyword>
<comment type="similarity">
    <text evidence="10 12">Belongs to the fluoride channel Fluc/FEX (TC 1.A.43) family.</text>
</comment>
<evidence type="ECO:0000313" key="13">
    <source>
        <dbReference type="EMBL" id="QBZ82729.1"/>
    </source>
</evidence>
<dbReference type="EMBL" id="CP032096">
    <property type="protein sequence ID" value="QBZ82729.1"/>
    <property type="molecule type" value="Genomic_DNA"/>
</dbReference>
<keyword evidence="8 12" id="KW-0472">Membrane</keyword>
<dbReference type="GO" id="GO:0140114">
    <property type="term" value="P:cellular detoxification of fluoride"/>
    <property type="evidence" value="ECO:0007669"/>
    <property type="project" value="UniProtKB-UniRule"/>
</dbReference>
<dbReference type="NCBIfam" id="TIGR00494">
    <property type="entry name" value="crcB"/>
    <property type="match status" value="1"/>
</dbReference>
<dbReference type="AlphaFoldDB" id="A0A4P7NYS3"/>
<keyword evidence="3" id="KW-0997">Cell inner membrane</keyword>
<evidence type="ECO:0000256" key="3">
    <source>
        <dbReference type="ARBA" id="ARBA00022519"/>
    </source>
</evidence>
<keyword evidence="7 12" id="KW-0406">Ion transport</keyword>
<comment type="function">
    <text evidence="12">Fluoride-specific ion channel. Important for reducing fluoride concentration in the cell, thus reducing its toxicity.</text>
</comment>